<dbReference type="InterPro" id="IPR041662">
    <property type="entry name" value="SusD-like_2"/>
</dbReference>
<proteinExistence type="predicted"/>
<reference evidence="2" key="1">
    <citation type="submission" date="2016-10" db="EMBL/GenBank/DDBJ databases">
        <authorList>
            <person name="Varghese N."/>
            <person name="Submissions S."/>
        </authorList>
    </citation>
    <scope>NUCLEOTIDE SEQUENCE [LARGE SCALE GENOMIC DNA]</scope>
    <source>
        <strain evidence="2">DSM 19315</strain>
    </source>
</reference>
<evidence type="ECO:0000313" key="2">
    <source>
        <dbReference type="Proteomes" id="UP000199642"/>
    </source>
</evidence>
<dbReference type="PROSITE" id="PS51257">
    <property type="entry name" value="PROKAR_LIPOPROTEIN"/>
    <property type="match status" value="1"/>
</dbReference>
<dbReference type="AlphaFoldDB" id="A0A1I2XIV2"/>
<protein>
    <submittedName>
        <fullName evidence="1">Starch-binding associating with outer membrane</fullName>
    </submittedName>
</protein>
<dbReference type="Pfam" id="PF12771">
    <property type="entry name" value="SusD-like_2"/>
    <property type="match status" value="1"/>
</dbReference>
<name>A0A1I2XIV2_9BACT</name>
<evidence type="ECO:0000313" key="1">
    <source>
        <dbReference type="EMBL" id="SFH13414.1"/>
    </source>
</evidence>
<dbReference type="InterPro" id="IPR011990">
    <property type="entry name" value="TPR-like_helical_dom_sf"/>
</dbReference>
<dbReference type="OrthoDB" id="973072at2"/>
<dbReference type="STRING" id="435880.SAMN04487988_11932"/>
<keyword evidence="2" id="KW-1185">Reference proteome</keyword>
<dbReference type="SUPFAM" id="SSF48452">
    <property type="entry name" value="TPR-like"/>
    <property type="match status" value="1"/>
</dbReference>
<sequence length="485" mass="54577">MKRTSKIYFLGLFVAFLSSCESFEDLQLDPNRPVQAEPSLILTQIETNAFSSVSLGAALASRQLIYTNSLSENQYYGWQRASFNDYNQLRQVSKLAEEADRKDNGSYRALALFFEANYLVELSQFFGDIPASEAVLGGSGNFSPIYDPQERVYLSVLEKLEEANSFLGPESGEILGDIIFNGDILKWKKLINSFHLRVLMSLSIKENNVSLAVADRFDAIYSNPTSYPIMTSNQDNGALVYVDIEGNRYPTFNSNELRTAYYMEKSFIDRLKSLNDPRLFVYADKETNGRNLDDFDPTAYSGLGGADALSTNTNLLLEGVGSPIDSRYHSDPVNQPSLLMGYAELEFIIAEAAIRNWISADPRVHYENGIRASMEFNGVSPKDTEAYLSQESVQLGDSDALERLLTEKHTAFFMNTGWEPFFDQRRTGIPEFSLSEEIINPSGIPKRWMYPQSEIQLNLSNLNEALDRQFGGDDDINGVPWILKP</sequence>
<dbReference type="EMBL" id="FOPC01000019">
    <property type="protein sequence ID" value="SFH13414.1"/>
    <property type="molecule type" value="Genomic_DNA"/>
</dbReference>
<dbReference type="Gene3D" id="1.25.40.390">
    <property type="match status" value="1"/>
</dbReference>
<organism evidence="1 2">
    <name type="scientific">Algoriphagus hitonicola</name>
    <dbReference type="NCBI Taxonomy" id="435880"/>
    <lineage>
        <taxon>Bacteria</taxon>
        <taxon>Pseudomonadati</taxon>
        <taxon>Bacteroidota</taxon>
        <taxon>Cytophagia</taxon>
        <taxon>Cytophagales</taxon>
        <taxon>Cyclobacteriaceae</taxon>
        <taxon>Algoriphagus</taxon>
    </lineage>
</organism>
<dbReference type="Proteomes" id="UP000199642">
    <property type="component" value="Unassembled WGS sequence"/>
</dbReference>
<gene>
    <name evidence="1" type="ORF">SAMN04487988_11932</name>
</gene>
<accession>A0A1I2XIV2</accession>
<dbReference type="RefSeq" id="WP_092794502.1">
    <property type="nucleotide sequence ID" value="NZ_FOPC01000019.1"/>
</dbReference>